<proteinExistence type="inferred from homology"/>
<dbReference type="EMBL" id="JAVRHT010000043">
    <property type="protein sequence ID" value="MDT0632944.1"/>
    <property type="molecule type" value="Genomic_DNA"/>
</dbReference>
<dbReference type="CDD" id="cd16429">
    <property type="entry name" value="VirB10"/>
    <property type="match status" value="1"/>
</dbReference>
<feature type="compositionally biased region" description="Pro residues" evidence="6">
    <location>
        <begin position="313"/>
        <end position="331"/>
    </location>
</feature>
<feature type="compositionally biased region" description="Pro residues" evidence="6">
    <location>
        <begin position="153"/>
        <end position="174"/>
    </location>
</feature>
<keyword evidence="5 7" id="KW-0472">Membrane</keyword>
<feature type="compositionally biased region" description="Low complexity" evidence="6">
    <location>
        <begin position="34"/>
        <end position="48"/>
    </location>
</feature>
<dbReference type="Gene3D" id="2.40.128.260">
    <property type="entry name" value="Type IV secretion system, VirB10/TraB/TrbI"/>
    <property type="match status" value="1"/>
</dbReference>
<feature type="region of interest" description="Disordered" evidence="6">
    <location>
        <begin position="304"/>
        <end position="340"/>
    </location>
</feature>
<evidence type="ECO:0000256" key="7">
    <source>
        <dbReference type="SAM" id="Phobius"/>
    </source>
</evidence>
<evidence type="ECO:0000256" key="4">
    <source>
        <dbReference type="ARBA" id="ARBA00022989"/>
    </source>
</evidence>
<feature type="compositionally biased region" description="Low complexity" evidence="6">
    <location>
        <begin position="175"/>
        <end position="191"/>
    </location>
</feature>
<dbReference type="InterPro" id="IPR005498">
    <property type="entry name" value="T4SS_VirB10/TraB/TrbI"/>
</dbReference>
<evidence type="ECO:0000256" key="2">
    <source>
        <dbReference type="ARBA" id="ARBA00010265"/>
    </source>
</evidence>
<feature type="compositionally biased region" description="Basic and acidic residues" evidence="6">
    <location>
        <begin position="58"/>
        <end position="70"/>
    </location>
</feature>
<comment type="subcellular location">
    <subcellularLocation>
        <location evidence="1">Membrane</location>
        <topology evidence="1">Single-pass membrane protein</topology>
    </subcellularLocation>
</comment>
<name>A0ABU3BUH9_9BACT</name>
<comment type="similarity">
    <text evidence="2">Belongs to the TrbI/VirB10 family.</text>
</comment>
<dbReference type="Proteomes" id="UP001267426">
    <property type="component" value="Unassembled WGS sequence"/>
</dbReference>
<evidence type="ECO:0000313" key="9">
    <source>
        <dbReference type="Proteomes" id="UP001267426"/>
    </source>
</evidence>
<reference evidence="8 9" key="1">
    <citation type="submission" date="2023-09" db="EMBL/GenBank/DDBJ databases">
        <authorList>
            <person name="Rey-Velasco X."/>
        </authorList>
    </citation>
    <scope>NUCLEOTIDE SEQUENCE [LARGE SCALE GENOMIC DNA]</scope>
    <source>
        <strain evidence="8 9">F394</strain>
    </source>
</reference>
<dbReference type="Pfam" id="PF03743">
    <property type="entry name" value="TrbI"/>
    <property type="match status" value="1"/>
</dbReference>
<evidence type="ECO:0000313" key="8">
    <source>
        <dbReference type="EMBL" id="MDT0632944.1"/>
    </source>
</evidence>
<evidence type="ECO:0000256" key="1">
    <source>
        <dbReference type="ARBA" id="ARBA00004167"/>
    </source>
</evidence>
<feature type="region of interest" description="Disordered" evidence="6">
    <location>
        <begin position="354"/>
        <end position="394"/>
    </location>
</feature>
<feature type="region of interest" description="Disordered" evidence="6">
    <location>
        <begin position="1"/>
        <end position="70"/>
    </location>
</feature>
<feature type="compositionally biased region" description="Low complexity" evidence="6">
    <location>
        <begin position="140"/>
        <end position="152"/>
    </location>
</feature>
<feature type="compositionally biased region" description="Low complexity" evidence="6">
    <location>
        <begin position="234"/>
        <end position="248"/>
    </location>
</feature>
<protein>
    <submittedName>
        <fullName evidence="8">TrbI/VirB10 family protein</fullName>
    </submittedName>
</protein>
<feature type="region of interest" description="Disordered" evidence="6">
    <location>
        <begin position="125"/>
        <end position="211"/>
    </location>
</feature>
<feature type="transmembrane region" description="Helical" evidence="7">
    <location>
        <begin position="89"/>
        <end position="108"/>
    </location>
</feature>
<feature type="region of interest" description="Disordered" evidence="6">
    <location>
        <begin position="234"/>
        <end position="269"/>
    </location>
</feature>
<dbReference type="InterPro" id="IPR042217">
    <property type="entry name" value="T4SS_VirB10/TrbI"/>
</dbReference>
<evidence type="ECO:0000256" key="5">
    <source>
        <dbReference type="ARBA" id="ARBA00023136"/>
    </source>
</evidence>
<comment type="caution">
    <text evidence="8">The sequence shown here is derived from an EMBL/GenBank/DDBJ whole genome shotgun (WGS) entry which is preliminary data.</text>
</comment>
<gene>
    <name evidence="8" type="ORF">RM540_14395</name>
</gene>
<keyword evidence="3 7" id="KW-0812">Transmembrane</keyword>
<evidence type="ECO:0000256" key="6">
    <source>
        <dbReference type="SAM" id="MobiDB-lite"/>
    </source>
</evidence>
<keyword evidence="4 7" id="KW-1133">Transmembrane helix</keyword>
<feature type="compositionally biased region" description="Basic and acidic residues" evidence="6">
    <location>
        <begin position="362"/>
        <end position="373"/>
    </location>
</feature>
<sequence>MADPTAPLDPRPAPTPVVDDFDSWLSPTAPPDAEPLASAPLPPGLSASRGEEPGETEAFDRGRAFEEGREFARGTTDARYEAVGVNRRLVLGGVLGFVALVLLALMLVTGGDGDERVAADAPVREAAPPEFIDRTPPAPAFADPDPFVYEEPPYQPAPGAGPAPVDPYAPPPYAEPSYPAYSDPYSDPYAARPSERSAAPETAAAPVDPRRERYLKARSSALMVDGGAGALSVGGQSAGASAAGSSAGPFAVRPQTPGAPTEAPGVRTPDQQAAYDALRPDQQAAYDETVLVMRAFGVDPTRAEPAAASAAPPAAPPASAPRPAAVAPPEPSAALAAPPGPVTREEFLRRVQGGAGGAAEPFRVEMPPRETRARRSPLVRRSTDQRGPSAGDAPLFVAPTADGVVPTPPVPAPPALSLLPGTVIPAVLLNGMNSELPGDVIAQVERDVYDSASLRYVLIPKGTRLVGAYDDQVAYGQNRALVAWTTMVFPDGRVVPLPGLPGVDLQGAAGLQDRTDRHLDRVFGAAVALAAVGTGLELATPDNSGDGVDLSPQTVASAQVAIELSRVATQVLRRELDVQPTITVRPGYRLLVFLAREMQFDGPYTAAPDVGRFRRYAPR</sequence>
<accession>A0ABU3BUH9</accession>
<dbReference type="RefSeq" id="WP_311665347.1">
    <property type="nucleotide sequence ID" value="NZ_JAVRHT010000043.1"/>
</dbReference>
<organism evidence="8 9">
    <name type="scientific">Rubrivirga litoralis</name>
    <dbReference type="NCBI Taxonomy" id="3075598"/>
    <lineage>
        <taxon>Bacteria</taxon>
        <taxon>Pseudomonadati</taxon>
        <taxon>Rhodothermota</taxon>
        <taxon>Rhodothermia</taxon>
        <taxon>Rhodothermales</taxon>
        <taxon>Rubricoccaceae</taxon>
        <taxon>Rubrivirga</taxon>
    </lineage>
</organism>
<evidence type="ECO:0000256" key="3">
    <source>
        <dbReference type="ARBA" id="ARBA00022692"/>
    </source>
</evidence>
<keyword evidence="9" id="KW-1185">Reference proteome</keyword>